<sequence>MHLPHPSGFGTAGLSSLDHVSAAGVFLFHAMERSSHNSRHPEAWRKLCHRGGDDARPRAASRARSLGPVACHAARAAAG</sequence>
<gene>
    <name evidence="1" type="ORF">EMEDMD4_90146</name>
</gene>
<proteinExistence type="predicted"/>
<accession>A0A508XBD2</accession>
<dbReference type="AlphaFoldDB" id="A0A508XBD2"/>
<name>A0A508XBD2_9HYPH</name>
<organism evidence="1">
    <name type="scientific">Sinorhizobium medicae</name>
    <dbReference type="NCBI Taxonomy" id="110321"/>
    <lineage>
        <taxon>Bacteria</taxon>
        <taxon>Pseudomonadati</taxon>
        <taxon>Pseudomonadota</taxon>
        <taxon>Alphaproteobacteria</taxon>
        <taxon>Hyphomicrobiales</taxon>
        <taxon>Rhizobiaceae</taxon>
        <taxon>Sinorhizobium/Ensifer group</taxon>
        <taxon>Sinorhizobium</taxon>
    </lineage>
</organism>
<dbReference type="Proteomes" id="UP000507954">
    <property type="component" value="Unassembled WGS sequence"/>
</dbReference>
<dbReference type="EMBL" id="CABFNB010000161">
    <property type="protein sequence ID" value="VTZ65654.1"/>
    <property type="molecule type" value="Genomic_DNA"/>
</dbReference>
<reference evidence="1" key="1">
    <citation type="submission" date="2019-06" db="EMBL/GenBank/DDBJ databases">
        <authorList>
            <person name="Le Quere A."/>
            <person name="Colella S."/>
        </authorList>
    </citation>
    <scope>NUCLEOTIDE SEQUENCE</scope>
    <source>
        <strain evidence="1">EmedicaeMD41</strain>
    </source>
</reference>
<evidence type="ECO:0000313" key="1">
    <source>
        <dbReference type="EMBL" id="VTZ65654.1"/>
    </source>
</evidence>
<protein>
    <submittedName>
        <fullName evidence="1">Uncharacterized protein</fullName>
    </submittedName>
</protein>